<dbReference type="Gene3D" id="3.30.565.10">
    <property type="entry name" value="Histidine kinase-like ATPase, C-terminal domain"/>
    <property type="match status" value="1"/>
</dbReference>
<evidence type="ECO:0000256" key="5">
    <source>
        <dbReference type="ARBA" id="ARBA00022679"/>
    </source>
</evidence>
<feature type="transmembrane region" description="Helical" evidence="14">
    <location>
        <begin position="34"/>
        <end position="52"/>
    </location>
</feature>
<evidence type="ECO:0000256" key="12">
    <source>
        <dbReference type="ARBA" id="ARBA00023136"/>
    </source>
</evidence>
<dbReference type="SMART" id="SM00387">
    <property type="entry name" value="HATPase_c"/>
    <property type="match status" value="1"/>
</dbReference>
<dbReference type="PANTHER" id="PTHR45453">
    <property type="entry name" value="PHOSPHATE REGULON SENSOR PROTEIN PHOR"/>
    <property type="match status" value="1"/>
</dbReference>
<feature type="transmembrane region" description="Helical" evidence="14">
    <location>
        <begin position="12"/>
        <end position="28"/>
    </location>
</feature>
<dbReference type="InterPro" id="IPR005467">
    <property type="entry name" value="His_kinase_dom"/>
</dbReference>
<dbReference type="InterPro" id="IPR036890">
    <property type="entry name" value="HATPase_C_sf"/>
</dbReference>
<keyword evidence="6 14" id="KW-0812">Transmembrane</keyword>
<dbReference type="EMBL" id="CP124577">
    <property type="protein sequence ID" value="WZE66961.1"/>
    <property type="molecule type" value="Genomic_DNA"/>
</dbReference>
<dbReference type="GO" id="GO:0004721">
    <property type="term" value="F:phosphoprotein phosphatase activity"/>
    <property type="evidence" value="ECO:0007669"/>
    <property type="project" value="TreeGrafter"/>
</dbReference>
<evidence type="ECO:0000256" key="14">
    <source>
        <dbReference type="SAM" id="Phobius"/>
    </source>
</evidence>
<keyword evidence="4" id="KW-1003">Cell membrane</keyword>
<reference evidence="17" key="2">
    <citation type="submission" date="2023-04" db="EMBL/GenBank/DDBJ databases">
        <title>Macrococci isolated from food, foodproducing animals, and human clinical materials.</title>
        <authorList>
            <person name="Maslanova I."/>
            <person name="Svec P."/>
            <person name="Sedlacek I."/>
            <person name="Novakova D."/>
            <person name="Keller J.E."/>
            <person name="Schwendener S."/>
            <person name="Finstrlova A."/>
            <person name="Botka T."/>
            <person name="Kovarovic V."/>
            <person name="Petras P."/>
            <person name="Perreten V."/>
            <person name="Pantucek R."/>
        </authorList>
    </citation>
    <scope>NUCLEOTIDE SEQUENCE</scope>
    <source>
        <strain evidence="17">NRL/St 21/332</strain>
    </source>
</reference>
<keyword evidence="12 14" id="KW-0472">Membrane</keyword>
<evidence type="ECO:0000313" key="16">
    <source>
        <dbReference type="EMBL" id="QYA33142.1"/>
    </source>
</evidence>
<dbReference type="GO" id="GO:0005886">
    <property type="term" value="C:plasma membrane"/>
    <property type="evidence" value="ECO:0007669"/>
    <property type="project" value="UniProtKB-SubCell"/>
</dbReference>
<dbReference type="SUPFAM" id="SSF55874">
    <property type="entry name" value="ATPase domain of HSP90 chaperone/DNA topoisomerase II/histidine kinase"/>
    <property type="match status" value="1"/>
</dbReference>
<evidence type="ECO:0000256" key="10">
    <source>
        <dbReference type="ARBA" id="ARBA00022989"/>
    </source>
</evidence>
<organism evidence="16">
    <name type="scientific">Macrococcus psychrotolerans</name>
    <dbReference type="NCBI Taxonomy" id="3039389"/>
    <lineage>
        <taxon>Bacteria</taxon>
        <taxon>Bacillati</taxon>
        <taxon>Bacillota</taxon>
        <taxon>Bacilli</taxon>
        <taxon>Bacillales</taxon>
        <taxon>Staphylococcaceae</taxon>
        <taxon>Macrococcus</taxon>
    </lineage>
</organism>
<protein>
    <recommendedName>
        <fullName evidence="3">histidine kinase</fullName>
        <ecNumber evidence="3">2.7.13.3</ecNumber>
    </recommendedName>
    <alternativeName>
        <fullName evidence="13">Glycopeptide resistance-associated protein S</fullName>
    </alternativeName>
</protein>
<dbReference type="PRINTS" id="PR00344">
    <property type="entry name" value="BCTRLSENSOR"/>
</dbReference>
<proteinExistence type="predicted"/>
<comment type="catalytic activity">
    <reaction evidence="1">
        <text>ATP + protein L-histidine = ADP + protein N-phospho-L-histidine.</text>
        <dbReference type="EC" id="2.7.13.3"/>
    </reaction>
</comment>
<accession>A0AAT9P807</accession>
<evidence type="ECO:0000256" key="1">
    <source>
        <dbReference type="ARBA" id="ARBA00000085"/>
    </source>
</evidence>
<dbReference type="GO" id="GO:0005524">
    <property type="term" value="F:ATP binding"/>
    <property type="evidence" value="ECO:0007669"/>
    <property type="project" value="UniProtKB-KW"/>
</dbReference>
<dbReference type="AlphaFoldDB" id="A0AAT9P807"/>
<dbReference type="Pfam" id="PF02518">
    <property type="entry name" value="HATPase_c"/>
    <property type="match status" value="1"/>
</dbReference>
<evidence type="ECO:0000256" key="4">
    <source>
        <dbReference type="ARBA" id="ARBA00022475"/>
    </source>
</evidence>
<evidence type="ECO:0000259" key="15">
    <source>
        <dbReference type="PROSITE" id="PS50109"/>
    </source>
</evidence>
<dbReference type="GO" id="GO:0016036">
    <property type="term" value="P:cellular response to phosphate starvation"/>
    <property type="evidence" value="ECO:0007669"/>
    <property type="project" value="TreeGrafter"/>
</dbReference>
<evidence type="ECO:0000256" key="9">
    <source>
        <dbReference type="ARBA" id="ARBA00022840"/>
    </source>
</evidence>
<dbReference type="EMBL" id="CP079955">
    <property type="protein sequence ID" value="QYA33142.1"/>
    <property type="molecule type" value="Genomic_DNA"/>
</dbReference>
<evidence type="ECO:0000256" key="11">
    <source>
        <dbReference type="ARBA" id="ARBA00023012"/>
    </source>
</evidence>
<keyword evidence="11" id="KW-0902">Two-component regulatory system</keyword>
<evidence type="ECO:0000256" key="13">
    <source>
        <dbReference type="ARBA" id="ARBA00042987"/>
    </source>
</evidence>
<keyword evidence="5 16" id="KW-0808">Transferase</keyword>
<keyword evidence="9" id="KW-0067">ATP-binding</keyword>
<evidence type="ECO:0000256" key="6">
    <source>
        <dbReference type="ARBA" id="ARBA00022692"/>
    </source>
</evidence>
<dbReference type="PANTHER" id="PTHR45453:SF2">
    <property type="entry name" value="HISTIDINE KINASE"/>
    <property type="match status" value="1"/>
</dbReference>
<sequence>MGFIKYKLNEIIIIIVLSLLFGLIMMLYNTPLEGIVLTAGIIIFLGIIYFSYSMMIYKKVCTVQEENLQLKEEIQDIRNEKIEYQSEIESYFLLWVHQMKTPITASKLLLEAEDIQTISQMRHEILQIDNYTNLALSYLKLMNEKTDMVFMEVRMDDLITPLIKRYSIQFIHNDTKLHYEKIYDSVLTDAKWTSVMIEQILNNALKYARGKNIWIKYSEAENILSVKDDGIGINTSDLPKIFEKGFSGYNGRLNDKSSGIGLYIVKTIARRMNVSVSVESELGKGTTFHMKFPNLTNL</sequence>
<comment type="subcellular location">
    <subcellularLocation>
        <location evidence="2">Cell membrane</location>
        <topology evidence="2">Multi-pass membrane protein</topology>
    </subcellularLocation>
</comment>
<dbReference type="PROSITE" id="PS50109">
    <property type="entry name" value="HIS_KIN"/>
    <property type="match status" value="1"/>
</dbReference>
<keyword evidence="7" id="KW-0547">Nucleotide-binding</keyword>
<dbReference type="InterPro" id="IPR050351">
    <property type="entry name" value="BphY/WalK/GraS-like"/>
</dbReference>
<dbReference type="GO" id="GO:0000155">
    <property type="term" value="F:phosphorelay sensor kinase activity"/>
    <property type="evidence" value="ECO:0007669"/>
    <property type="project" value="TreeGrafter"/>
</dbReference>
<gene>
    <name evidence="16" type="ORF">KYI10_01440</name>
    <name evidence="17" type="ORF">QA541_01480</name>
</gene>
<evidence type="ECO:0000256" key="8">
    <source>
        <dbReference type="ARBA" id="ARBA00022777"/>
    </source>
</evidence>
<evidence type="ECO:0000256" key="2">
    <source>
        <dbReference type="ARBA" id="ARBA00004651"/>
    </source>
</evidence>
<dbReference type="RefSeq" id="WP_101035698.1">
    <property type="nucleotide sequence ID" value="NZ_CP124577.1"/>
</dbReference>
<name>A0AAT9P807_9STAP</name>
<keyword evidence="10 14" id="KW-1133">Transmembrane helix</keyword>
<dbReference type="InterPro" id="IPR003594">
    <property type="entry name" value="HATPase_dom"/>
</dbReference>
<keyword evidence="8 16" id="KW-0418">Kinase</keyword>
<evidence type="ECO:0000256" key="7">
    <source>
        <dbReference type="ARBA" id="ARBA00022741"/>
    </source>
</evidence>
<dbReference type="InterPro" id="IPR004358">
    <property type="entry name" value="Sig_transdc_His_kin-like_C"/>
</dbReference>
<accession>A0AAU6R974</accession>
<evidence type="ECO:0000256" key="3">
    <source>
        <dbReference type="ARBA" id="ARBA00012438"/>
    </source>
</evidence>
<feature type="domain" description="Histidine kinase" evidence="15">
    <location>
        <begin position="94"/>
        <end position="296"/>
    </location>
</feature>
<dbReference type="EC" id="2.7.13.3" evidence="3"/>
<evidence type="ECO:0000313" key="17">
    <source>
        <dbReference type="EMBL" id="WZE66961.1"/>
    </source>
</evidence>
<reference evidence="16" key="1">
    <citation type="submission" date="2021-07" db="EMBL/GenBank/DDBJ databases">
        <title>Prevalence and characterization of methicillin-resistant Macrococcus spp. in food producing animals and meat in Switzerland in 2019.</title>
        <authorList>
            <person name="Keller J.E."/>
            <person name="Schwendener S."/>
            <person name="Neuenschwander J."/>
            <person name="Overesch G."/>
            <person name="Perreten V."/>
        </authorList>
    </citation>
    <scope>NUCLEOTIDE SEQUENCE</scope>
    <source>
        <strain evidence="16">19Msa1099</strain>
    </source>
</reference>